<feature type="domain" description="Competence protein CoiA nuclease-like" evidence="1">
    <location>
        <begin position="98"/>
        <end position="192"/>
    </location>
</feature>
<dbReference type="InterPro" id="IPR010330">
    <property type="entry name" value="CoiA_nuc"/>
</dbReference>
<gene>
    <name evidence="2" type="ORF">BLA13014_04604</name>
</gene>
<dbReference type="Proteomes" id="UP000494261">
    <property type="component" value="Unassembled WGS sequence"/>
</dbReference>
<reference evidence="2 3" key="1">
    <citation type="submission" date="2019-09" db="EMBL/GenBank/DDBJ databases">
        <authorList>
            <person name="Depoorter E."/>
        </authorList>
    </citation>
    <scope>NUCLEOTIDE SEQUENCE [LARGE SCALE GENOMIC DNA]</scope>
    <source>
        <strain evidence="2">LMG 13014</strain>
    </source>
</reference>
<protein>
    <recommendedName>
        <fullName evidence="1">Competence protein CoiA nuclease-like domain-containing protein</fullName>
    </recommendedName>
</protein>
<evidence type="ECO:0000313" key="3">
    <source>
        <dbReference type="Proteomes" id="UP000494261"/>
    </source>
</evidence>
<dbReference type="AlphaFoldDB" id="A0A6P2NTR9"/>
<dbReference type="Pfam" id="PF06054">
    <property type="entry name" value="CoiA_nuc"/>
    <property type="match status" value="1"/>
</dbReference>
<dbReference type="EMBL" id="CABVQC010000033">
    <property type="protein sequence ID" value="VWB98414.1"/>
    <property type="molecule type" value="Genomic_DNA"/>
</dbReference>
<organism evidence="2 3">
    <name type="scientific">Burkholderia aenigmatica</name>
    <dbReference type="NCBI Taxonomy" id="2015348"/>
    <lineage>
        <taxon>Bacteria</taxon>
        <taxon>Pseudomonadati</taxon>
        <taxon>Pseudomonadota</taxon>
        <taxon>Betaproteobacteria</taxon>
        <taxon>Burkholderiales</taxon>
        <taxon>Burkholderiaceae</taxon>
        <taxon>Burkholderia</taxon>
        <taxon>Burkholderia cepacia complex</taxon>
    </lineage>
</organism>
<proteinExistence type="predicted"/>
<sequence length="262" mass="28370">MTLLLLVSCAASPTDTTARPGGFFFAKDTALTQSAWTRDGRPVDAATISSAEWDLLKQTALLGEFVMPCCKAPAVLKTSINGLPFFAHLSDECATAPETKWHKGGKAAVLAALDGMGIMGREEVPGSSSSGGKWEADVLFSFHGRTIVIELQRSYQHLRDFIRRQERYAASSVECYWLVRAEAFITLGKATTRLLLKRDYGNVFPPGGIGTGMLPELPVAMLNTEGEQRVLFGGLKTATVSNWLAGILDGTYQYRGGSWNLG</sequence>
<evidence type="ECO:0000313" key="2">
    <source>
        <dbReference type="EMBL" id="VWB98414.1"/>
    </source>
</evidence>
<evidence type="ECO:0000259" key="1">
    <source>
        <dbReference type="Pfam" id="PF06054"/>
    </source>
</evidence>
<accession>A0A6P2NTR9</accession>
<name>A0A6P2NTR9_9BURK</name>